<dbReference type="CDD" id="cd00712">
    <property type="entry name" value="AsnB"/>
    <property type="match status" value="1"/>
</dbReference>
<sequence length="636" mass="70543">MVELYYGNHKIVVVSMLESLQTEGMCGITGWVDFSSDLTDKRTIVEAMTATMAERGPDAGGVWLERHAALGHRRLAVIDIEGGAQPMTVETPNGTVALVYSGEAYNFTELRAELVARGHRFRSRSDTEVVLRGYLEWGDAVAEKLTGMWAFALWDARDERLVLIRDRLGIKPLYLWPTADGVLFGSEPKAIFANPLARPALGLDGLRELFTMMTDPGIAIWHGMRQVDPGTVVTVTRDGIRTRRYWSLPVAEHADDLPTTIATVRGMLEESVAGQLVADVPLCTLLSGGLDSSALTALAAARLAESGEKVRCFTVDFADQSENFVADEWHATPDSPFAVEVARHVDAEHTRVVINSAALAAPEVRAAVVAATDLPLGYGDVNASLLLLARAVRDHSTVALSGEASDEIFAGYRWFHNPAVWDADVFPWLVVAPPGTGIRTELLRPEVARALDLETYARDAYRDAIAEVAVLPGESEFDRRMRQISHLHLTRFLRGMLDRKDRMSMATGLEVRVPYCDHRLIEYVYNVPWSMRTHDGREKSLLRAATADILPESVVRRVKGHYPMATDRTYFDAVQRQVGAVLFERPDHPVLELMDRAAVAELAAKAPDGLTFAHRFGLEQFLDFVLWIDHYHPELP</sequence>
<dbReference type="InterPro" id="IPR017932">
    <property type="entry name" value="GATase_2_dom"/>
</dbReference>
<evidence type="ECO:0000256" key="1">
    <source>
        <dbReference type="ARBA" id="ARBA00005187"/>
    </source>
</evidence>
<keyword evidence="4 10" id="KW-0547">Nucleotide-binding</keyword>
<dbReference type="CDD" id="cd01991">
    <property type="entry name" value="Asn_synthase_B_C"/>
    <property type="match status" value="1"/>
</dbReference>
<evidence type="ECO:0000256" key="9">
    <source>
        <dbReference type="PIRSR" id="PIRSR001589-1"/>
    </source>
</evidence>
<dbReference type="Gene3D" id="3.40.50.620">
    <property type="entry name" value="HUPs"/>
    <property type="match status" value="1"/>
</dbReference>
<dbReference type="Gene3D" id="3.60.20.10">
    <property type="entry name" value="Glutamine Phosphoribosylpyrophosphate, subunit 1, domain 1"/>
    <property type="match status" value="1"/>
</dbReference>
<evidence type="ECO:0000256" key="11">
    <source>
        <dbReference type="PIRSR" id="PIRSR001589-3"/>
    </source>
</evidence>
<accession>A0A6G9Y4P0</accession>
<dbReference type="KEGG" id="nah:F5544_00690"/>
<dbReference type="Pfam" id="PF00733">
    <property type="entry name" value="Asn_synthase"/>
    <property type="match status" value="1"/>
</dbReference>
<evidence type="ECO:0000256" key="3">
    <source>
        <dbReference type="ARBA" id="ARBA00012737"/>
    </source>
</evidence>
<dbReference type="InterPro" id="IPR033738">
    <property type="entry name" value="AsnB_N"/>
</dbReference>
<reference evidence="13 14" key="1">
    <citation type="journal article" date="2019" name="ACS Chem. Biol.">
        <title>Identification and Mobilization of a Cryptic Antibiotic Biosynthesis Gene Locus from a Human-Pathogenic Nocardia Isolate.</title>
        <authorList>
            <person name="Herisse M."/>
            <person name="Ishida K."/>
            <person name="Porter J.L."/>
            <person name="Howden B."/>
            <person name="Hertweck C."/>
            <person name="Stinear T.P."/>
            <person name="Pidot S.J."/>
        </authorList>
    </citation>
    <scope>NUCLEOTIDE SEQUENCE [LARGE SCALE GENOMIC DNA]</scope>
    <source>
        <strain evidence="13 14">AUSMDU00012717</strain>
    </source>
</reference>
<protein>
    <recommendedName>
        <fullName evidence="3">asparagine synthase (glutamine-hydrolyzing)</fullName>
        <ecNumber evidence="3">6.3.5.4</ecNumber>
    </recommendedName>
</protein>
<dbReference type="PANTHER" id="PTHR43284:SF1">
    <property type="entry name" value="ASPARAGINE SYNTHETASE"/>
    <property type="match status" value="1"/>
</dbReference>
<keyword evidence="14" id="KW-1185">Reference proteome</keyword>
<dbReference type="NCBIfam" id="TIGR01536">
    <property type="entry name" value="asn_synth_AEB"/>
    <property type="match status" value="1"/>
</dbReference>
<dbReference type="PROSITE" id="PS51278">
    <property type="entry name" value="GATASE_TYPE_2"/>
    <property type="match status" value="1"/>
</dbReference>
<evidence type="ECO:0000256" key="8">
    <source>
        <dbReference type="ARBA" id="ARBA00048741"/>
    </source>
</evidence>
<dbReference type="InterPro" id="IPR001962">
    <property type="entry name" value="Asn_synthase"/>
</dbReference>
<evidence type="ECO:0000256" key="4">
    <source>
        <dbReference type="ARBA" id="ARBA00022741"/>
    </source>
</evidence>
<evidence type="ECO:0000256" key="10">
    <source>
        <dbReference type="PIRSR" id="PIRSR001589-2"/>
    </source>
</evidence>
<dbReference type="GO" id="GO:0004066">
    <property type="term" value="F:asparagine synthase (glutamine-hydrolyzing) activity"/>
    <property type="evidence" value="ECO:0007669"/>
    <property type="project" value="UniProtKB-EC"/>
</dbReference>
<organism evidence="13 14">
    <name type="scientific">Nocardia arthritidis</name>
    <dbReference type="NCBI Taxonomy" id="228602"/>
    <lineage>
        <taxon>Bacteria</taxon>
        <taxon>Bacillati</taxon>
        <taxon>Actinomycetota</taxon>
        <taxon>Actinomycetes</taxon>
        <taxon>Mycobacteriales</taxon>
        <taxon>Nocardiaceae</taxon>
        <taxon>Nocardia</taxon>
    </lineage>
</organism>
<dbReference type="PANTHER" id="PTHR43284">
    <property type="entry name" value="ASPARAGINE SYNTHETASE (GLUTAMINE-HYDROLYZING)"/>
    <property type="match status" value="1"/>
</dbReference>
<feature type="binding site" evidence="10">
    <location>
        <position position="126"/>
    </location>
    <ligand>
        <name>L-glutamine</name>
        <dbReference type="ChEBI" id="CHEBI:58359"/>
    </ligand>
</feature>
<dbReference type="SUPFAM" id="SSF56235">
    <property type="entry name" value="N-terminal nucleophile aminohydrolases (Ntn hydrolases)"/>
    <property type="match status" value="1"/>
</dbReference>
<dbReference type="GO" id="GO:0005829">
    <property type="term" value="C:cytosol"/>
    <property type="evidence" value="ECO:0007669"/>
    <property type="project" value="TreeGrafter"/>
</dbReference>
<proteinExistence type="inferred from homology"/>
<dbReference type="EMBL" id="CP046172">
    <property type="protein sequence ID" value="QIS08070.1"/>
    <property type="molecule type" value="Genomic_DNA"/>
</dbReference>
<evidence type="ECO:0000313" key="14">
    <source>
        <dbReference type="Proteomes" id="UP000503540"/>
    </source>
</evidence>
<evidence type="ECO:0000313" key="13">
    <source>
        <dbReference type="EMBL" id="QIS08070.1"/>
    </source>
</evidence>
<keyword evidence="6 9" id="KW-0061">Asparagine biosynthesis</keyword>
<evidence type="ECO:0000256" key="6">
    <source>
        <dbReference type="ARBA" id="ARBA00022888"/>
    </source>
</evidence>
<feature type="binding site" evidence="10">
    <location>
        <begin position="401"/>
        <end position="402"/>
    </location>
    <ligand>
        <name>ATP</name>
        <dbReference type="ChEBI" id="CHEBI:30616"/>
    </ligand>
</feature>
<evidence type="ECO:0000256" key="7">
    <source>
        <dbReference type="ARBA" id="ARBA00022962"/>
    </source>
</evidence>
<keyword evidence="9" id="KW-0028">Amino-acid biosynthesis</keyword>
<feature type="binding site" evidence="10">
    <location>
        <position position="315"/>
    </location>
    <ligand>
        <name>ATP</name>
        <dbReference type="ChEBI" id="CHEBI:30616"/>
    </ligand>
</feature>
<feature type="domain" description="Glutamine amidotransferase type-2" evidence="12">
    <location>
        <begin position="26"/>
        <end position="238"/>
    </location>
</feature>
<feature type="active site" description="For GATase activity" evidence="9">
    <location>
        <position position="26"/>
    </location>
</feature>
<name>A0A6G9Y4P0_9NOCA</name>
<comment type="pathway">
    <text evidence="1">Amino-acid biosynthesis; L-asparagine biosynthesis; L-asparagine from L-aspartate (L-Gln route): step 1/1.</text>
</comment>
<dbReference type="GO" id="GO:0005524">
    <property type="term" value="F:ATP binding"/>
    <property type="evidence" value="ECO:0007669"/>
    <property type="project" value="UniProtKB-KW"/>
</dbReference>
<dbReference type="InterPro" id="IPR006426">
    <property type="entry name" value="Asn_synth_AEB"/>
</dbReference>
<comment type="catalytic activity">
    <reaction evidence="8">
        <text>L-aspartate + L-glutamine + ATP + H2O = L-asparagine + L-glutamate + AMP + diphosphate + H(+)</text>
        <dbReference type="Rhea" id="RHEA:12228"/>
        <dbReference type="ChEBI" id="CHEBI:15377"/>
        <dbReference type="ChEBI" id="CHEBI:15378"/>
        <dbReference type="ChEBI" id="CHEBI:29985"/>
        <dbReference type="ChEBI" id="CHEBI:29991"/>
        <dbReference type="ChEBI" id="CHEBI:30616"/>
        <dbReference type="ChEBI" id="CHEBI:33019"/>
        <dbReference type="ChEBI" id="CHEBI:58048"/>
        <dbReference type="ChEBI" id="CHEBI:58359"/>
        <dbReference type="ChEBI" id="CHEBI:456215"/>
        <dbReference type="EC" id="6.3.5.4"/>
    </reaction>
</comment>
<dbReference type="AlphaFoldDB" id="A0A6G9Y4P0"/>
<feature type="binding site" evidence="10">
    <location>
        <position position="285"/>
    </location>
    <ligand>
        <name>ATP</name>
        <dbReference type="ChEBI" id="CHEBI:30616"/>
    </ligand>
</feature>
<keyword evidence="13" id="KW-0436">Ligase</keyword>
<evidence type="ECO:0000256" key="5">
    <source>
        <dbReference type="ARBA" id="ARBA00022840"/>
    </source>
</evidence>
<dbReference type="GO" id="GO:0006529">
    <property type="term" value="P:asparagine biosynthetic process"/>
    <property type="evidence" value="ECO:0007669"/>
    <property type="project" value="UniProtKB-KW"/>
</dbReference>
<evidence type="ECO:0000256" key="2">
    <source>
        <dbReference type="ARBA" id="ARBA00005752"/>
    </source>
</evidence>
<dbReference type="EC" id="6.3.5.4" evidence="3"/>
<keyword evidence="7 9" id="KW-0315">Glutamine amidotransferase</keyword>
<dbReference type="Pfam" id="PF13537">
    <property type="entry name" value="GATase_7"/>
    <property type="match status" value="1"/>
</dbReference>
<feature type="site" description="Important for beta-aspartyl-AMP intermediate formation" evidence="11">
    <location>
        <position position="403"/>
    </location>
</feature>
<comment type="similarity">
    <text evidence="2">Belongs to the asparagine synthetase family.</text>
</comment>
<dbReference type="Proteomes" id="UP000503540">
    <property type="component" value="Chromosome"/>
</dbReference>
<gene>
    <name evidence="13" type="primary">asnB</name>
    <name evidence="13" type="ORF">F5544_00690</name>
</gene>
<evidence type="ECO:0000259" key="12">
    <source>
        <dbReference type="PROSITE" id="PS51278"/>
    </source>
</evidence>
<dbReference type="PIRSF" id="PIRSF001589">
    <property type="entry name" value="Asn_synthetase_glu-h"/>
    <property type="match status" value="1"/>
</dbReference>
<dbReference type="InterPro" id="IPR014729">
    <property type="entry name" value="Rossmann-like_a/b/a_fold"/>
</dbReference>
<keyword evidence="5 10" id="KW-0067">ATP-binding</keyword>
<dbReference type="InterPro" id="IPR029055">
    <property type="entry name" value="Ntn_hydrolases_N"/>
</dbReference>
<dbReference type="InterPro" id="IPR051786">
    <property type="entry name" value="ASN_synthetase/amidase"/>
</dbReference>
<dbReference type="SUPFAM" id="SSF52402">
    <property type="entry name" value="Adenine nucleotide alpha hydrolases-like"/>
    <property type="match status" value="1"/>
</dbReference>